<dbReference type="PROSITE" id="PS51755">
    <property type="entry name" value="OMPR_PHOB"/>
    <property type="match status" value="1"/>
</dbReference>
<evidence type="ECO:0000256" key="1">
    <source>
        <dbReference type="ARBA" id="ARBA00023125"/>
    </source>
</evidence>
<sequence length="276" mass="31260">MKEIFHFRLKNGDSATLDVANNQLSINPIEGESRSFTLAYAETRLLQLLLVQPGAIRSRNEIMDFAWEGRVVTAGSLNQAIFTLRNLINDGRDHELLQTVPRRGYRFNVGYVEGSDDATGSSSQDANSIDFEDITPLWERFKRAVDHSKPTRRVLIIPLYILMLCIFAFLALNSRYLMSGLETDFVVTRVDNGLATYYFIGEDAEENKRNIDFFKATLDTKEEGMAGLVWVNKSNRLYDLSCVRADGRTGNVLFSETNQAPNLPLNMVKKCLRGDQ</sequence>
<feature type="domain" description="OmpR/PhoB-type" evidence="4">
    <location>
        <begin position="6"/>
        <end position="109"/>
    </location>
</feature>
<dbReference type="InterPro" id="IPR016032">
    <property type="entry name" value="Sig_transdc_resp-reg_C-effctor"/>
</dbReference>
<dbReference type="InterPro" id="IPR001867">
    <property type="entry name" value="OmpR/PhoB-type_DNA-bd"/>
</dbReference>
<evidence type="ECO:0000259" key="4">
    <source>
        <dbReference type="PROSITE" id="PS51755"/>
    </source>
</evidence>
<feature type="DNA-binding region" description="OmpR/PhoB-type" evidence="2">
    <location>
        <begin position="6"/>
        <end position="109"/>
    </location>
</feature>
<dbReference type="EMBL" id="JANEWF010000061">
    <property type="protein sequence ID" value="MDA8486733.1"/>
    <property type="molecule type" value="Genomic_DNA"/>
</dbReference>
<keyword evidence="3" id="KW-0472">Membrane</keyword>
<dbReference type="Pfam" id="PF00486">
    <property type="entry name" value="Trans_reg_C"/>
    <property type="match status" value="1"/>
</dbReference>
<dbReference type="Proteomes" id="UP001211689">
    <property type="component" value="Unassembled WGS sequence"/>
</dbReference>
<dbReference type="SUPFAM" id="SSF46894">
    <property type="entry name" value="C-terminal effector domain of the bipartite response regulators"/>
    <property type="match status" value="1"/>
</dbReference>
<organism evidence="5 6">
    <name type="scientific">Metapseudomonas resinovorans</name>
    <name type="common">Pseudomonas resinovorans</name>
    <dbReference type="NCBI Taxonomy" id="53412"/>
    <lineage>
        <taxon>Bacteria</taxon>
        <taxon>Pseudomonadati</taxon>
        <taxon>Pseudomonadota</taxon>
        <taxon>Gammaproteobacteria</taxon>
        <taxon>Pseudomonadales</taxon>
        <taxon>Pseudomonadaceae</taxon>
        <taxon>Metapseudomonas</taxon>
    </lineage>
</organism>
<evidence type="ECO:0000256" key="3">
    <source>
        <dbReference type="SAM" id="Phobius"/>
    </source>
</evidence>
<reference evidence="5 6" key="1">
    <citation type="submission" date="2022-07" db="EMBL/GenBank/DDBJ databases">
        <title>Genome Analysis of Selected Gammaproteobacteria from Nigerian Food snails.</title>
        <authorList>
            <person name="Okafor A.C."/>
        </authorList>
    </citation>
    <scope>NUCLEOTIDE SEQUENCE [LARGE SCALE GENOMIC DNA]</scope>
    <source>
        <strain evidence="5 6">Awg 2</strain>
    </source>
</reference>
<dbReference type="CDD" id="cd00383">
    <property type="entry name" value="trans_reg_C"/>
    <property type="match status" value="1"/>
</dbReference>
<gene>
    <name evidence="5" type="ORF">NNO07_27010</name>
</gene>
<dbReference type="Gene3D" id="1.10.10.10">
    <property type="entry name" value="Winged helix-like DNA-binding domain superfamily/Winged helix DNA-binding domain"/>
    <property type="match status" value="1"/>
</dbReference>
<accession>A0ABT4YD98</accession>
<keyword evidence="1 2" id="KW-0238">DNA-binding</keyword>
<keyword evidence="6" id="KW-1185">Reference proteome</keyword>
<name>A0ABT4YD98_METRE</name>
<proteinExistence type="predicted"/>
<dbReference type="RefSeq" id="WP_271472538.1">
    <property type="nucleotide sequence ID" value="NZ_JANEWF010000061.1"/>
</dbReference>
<evidence type="ECO:0000313" key="5">
    <source>
        <dbReference type="EMBL" id="MDA8486733.1"/>
    </source>
</evidence>
<keyword evidence="3" id="KW-1133">Transmembrane helix</keyword>
<evidence type="ECO:0000256" key="2">
    <source>
        <dbReference type="PROSITE-ProRule" id="PRU01091"/>
    </source>
</evidence>
<keyword evidence="3" id="KW-0812">Transmembrane</keyword>
<comment type="caution">
    <text evidence="5">The sequence shown here is derived from an EMBL/GenBank/DDBJ whole genome shotgun (WGS) entry which is preliminary data.</text>
</comment>
<evidence type="ECO:0000313" key="6">
    <source>
        <dbReference type="Proteomes" id="UP001211689"/>
    </source>
</evidence>
<feature type="transmembrane region" description="Helical" evidence="3">
    <location>
        <begin position="154"/>
        <end position="172"/>
    </location>
</feature>
<dbReference type="SMART" id="SM00862">
    <property type="entry name" value="Trans_reg_C"/>
    <property type="match status" value="1"/>
</dbReference>
<protein>
    <submittedName>
        <fullName evidence="5">Winged helix-turn-helix domain-containing protein</fullName>
    </submittedName>
</protein>
<dbReference type="InterPro" id="IPR036388">
    <property type="entry name" value="WH-like_DNA-bd_sf"/>
</dbReference>